<name>A0ABN2F1W9_9ACTN</name>
<keyword evidence="2" id="KW-1133">Transmembrane helix</keyword>
<reference evidence="3 4" key="1">
    <citation type="journal article" date="2019" name="Int. J. Syst. Evol. Microbiol.">
        <title>The Global Catalogue of Microorganisms (GCM) 10K type strain sequencing project: providing services to taxonomists for standard genome sequencing and annotation.</title>
        <authorList>
            <consortium name="The Broad Institute Genomics Platform"/>
            <consortium name="The Broad Institute Genome Sequencing Center for Infectious Disease"/>
            <person name="Wu L."/>
            <person name="Ma J."/>
        </authorList>
    </citation>
    <scope>NUCLEOTIDE SEQUENCE [LARGE SCALE GENOMIC DNA]</scope>
    <source>
        <strain evidence="3 4">JCM 14306</strain>
    </source>
</reference>
<keyword evidence="2" id="KW-0472">Membrane</keyword>
<keyword evidence="2" id="KW-0812">Transmembrane</keyword>
<accession>A0ABN2F1W9</accession>
<keyword evidence="4" id="KW-1185">Reference proteome</keyword>
<dbReference type="RefSeq" id="WP_344109348.1">
    <property type="nucleotide sequence ID" value="NZ_BAAANE010000003.1"/>
</dbReference>
<organism evidence="3 4">
    <name type="scientific">Kribbella alba</name>
    <dbReference type="NCBI Taxonomy" id="190197"/>
    <lineage>
        <taxon>Bacteria</taxon>
        <taxon>Bacillati</taxon>
        <taxon>Actinomycetota</taxon>
        <taxon>Actinomycetes</taxon>
        <taxon>Propionibacteriales</taxon>
        <taxon>Kribbellaceae</taxon>
        <taxon>Kribbella</taxon>
    </lineage>
</organism>
<dbReference type="Proteomes" id="UP001501319">
    <property type="component" value="Unassembled WGS sequence"/>
</dbReference>
<protein>
    <submittedName>
        <fullName evidence="3">Uncharacterized protein</fullName>
    </submittedName>
</protein>
<comment type="caution">
    <text evidence="3">The sequence shown here is derived from an EMBL/GenBank/DDBJ whole genome shotgun (WGS) entry which is preliminary data.</text>
</comment>
<dbReference type="EMBL" id="BAAANE010000003">
    <property type="protein sequence ID" value="GAA1624816.1"/>
    <property type="molecule type" value="Genomic_DNA"/>
</dbReference>
<evidence type="ECO:0000256" key="1">
    <source>
        <dbReference type="SAM" id="MobiDB-lite"/>
    </source>
</evidence>
<feature type="compositionally biased region" description="Polar residues" evidence="1">
    <location>
        <begin position="49"/>
        <end position="61"/>
    </location>
</feature>
<evidence type="ECO:0000256" key="2">
    <source>
        <dbReference type="SAM" id="Phobius"/>
    </source>
</evidence>
<feature type="region of interest" description="Disordered" evidence="1">
    <location>
        <begin position="43"/>
        <end position="62"/>
    </location>
</feature>
<proteinExistence type="predicted"/>
<evidence type="ECO:0000313" key="3">
    <source>
        <dbReference type="EMBL" id="GAA1624816.1"/>
    </source>
</evidence>
<sequence length="169" mass="17872">MKSSGSVWFVYGVAVVVTFLVGMLAFTVFVLAKVFGSSSPDEPAPAASTVAQSQPGPQPRSSVPVVRTTIAQVLEVRPVVSDPRQLVLIVATPVGCARVLRATTYAEGPGAIAVRVTQQTDRTGCRWQRKPVLATAKAPIDARTLIINGTPWTPTASGRYEQALRASTP</sequence>
<gene>
    <name evidence="3" type="ORF">GCM10009744_10500</name>
</gene>
<feature type="transmembrane region" description="Helical" evidence="2">
    <location>
        <begin position="6"/>
        <end position="32"/>
    </location>
</feature>
<evidence type="ECO:0000313" key="4">
    <source>
        <dbReference type="Proteomes" id="UP001501319"/>
    </source>
</evidence>